<feature type="region of interest" description="Disordered" evidence="1">
    <location>
        <begin position="1"/>
        <end position="56"/>
    </location>
</feature>
<dbReference type="Proteomes" id="UP001189624">
    <property type="component" value="Chromosome 10"/>
</dbReference>
<dbReference type="EMBL" id="OY731407">
    <property type="protein sequence ID" value="CAJ1976771.1"/>
    <property type="molecule type" value="Genomic_DNA"/>
</dbReference>
<protein>
    <submittedName>
        <fullName evidence="2">Uncharacterized protein</fullName>
    </submittedName>
</protein>
<feature type="compositionally biased region" description="Basic and acidic residues" evidence="1">
    <location>
        <begin position="141"/>
        <end position="153"/>
    </location>
</feature>
<gene>
    <name evidence="2" type="ORF">AYBTSS11_LOCUS28914</name>
</gene>
<accession>A0AA87B6D9</accession>
<evidence type="ECO:0000313" key="2">
    <source>
        <dbReference type="EMBL" id="CAJ1976771.1"/>
    </source>
</evidence>
<evidence type="ECO:0000313" key="3">
    <source>
        <dbReference type="Proteomes" id="UP001189624"/>
    </source>
</evidence>
<feature type="compositionally biased region" description="Pro residues" evidence="1">
    <location>
        <begin position="7"/>
        <end position="18"/>
    </location>
</feature>
<keyword evidence="3" id="KW-1185">Reference proteome</keyword>
<dbReference type="AlphaFoldDB" id="A0AA87B6D9"/>
<proteinExistence type="predicted"/>
<evidence type="ECO:0000256" key="1">
    <source>
        <dbReference type="SAM" id="MobiDB-lite"/>
    </source>
</evidence>
<name>A0AA87B6D9_9FABA</name>
<feature type="compositionally biased region" description="Low complexity" evidence="1">
    <location>
        <begin position="19"/>
        <end position="40"/>
    </location>
</feature>
<organism evidence="2 3">
    <name type="scientific">Sphenostylis stenocarpa</name>
    <dbReference type="NCBI Taxonomy" id="92480"/>
    <lineage>
        <taxon>Eukaryota</taxon>
        <taxon>Viridiplantae</taxon>
        <taxon>Streptophyta</taxon>
        <taxon>Embryophyta</taxon>
        <taxon>Tracheophyta</taxon>
        <taxon>Spermatophyta</taxon>
        <taxon>Magnoliopsida</taxon>
        <taxon>eudicotyledons</taxon>
        <taxon>Gunneridae</taxon>
        <taxon>Pentapetalae</taxon>
        <taxon>rosids</taxon>
        <taxon>fabids</taxon>
        <taxon>Fabales</taxon>
        <taxon>Fabaceae</taxon>
        <taxon>Papilionoideae</taxon>
        <taxon>50 kb inversion clade</taxon>
        <taxon>NPAAA clade</taxon>
        <taxon>indigoferoid/millettioid clade</taxon>
        <taxon>Phaseoleae</taxon>
        <taxon>Sphenostylis</taxon>
    </lineage>
</organism>
<feature type="region of interest" description="Disordered" evidence="1">
    <location>
        <begin position="128"/>
        <end position="153"/>
    </location>
</feature>
<sequence>MAEVPETNPPPPDPPIPSAPDAAEETAPPAAATASQPSTDIVAPPALAPKRQRRPSVRLGEIGDQKQKMILKVSYPRLRKNKKRLNVDCHASHREEKEKLAYTLLLNGVAWVAENIEKELKGKCDGVESNRERHLHTNRKKEREKEKHSNTETRLQLEAEAVLMSAQNQEGKRFIDHTYD</sequence>
<reference evidence="2" key="1">
    <citation type="submission" date="2023-10" db="EMBL/GenBank/DDBJ databases">
        <authorList>
            <person name="Domelevo Entfellner J.-B."/>
        </authorList>
    </citation>
    <scope>NUCLEOTIDE SEQUENCE</scope>
</reference>
<dbReference type="Gramene" id="rna-AYBTSS11_LOCUS28914">
    <property type="protein sequence ID" value="CAJ1976771.1"/>
    <property type="gene ID" value="gene-AYBTSS11_LOCUS28914"/>
</dbReference>